<dbReference type="GO" id="GO:0008977">
    <property type="term" value="F:prephenate dehydrogenase (NAD+) activity"/>
    <property type="evidence" value="ECO:0007669"/>
    <property type="project" value="InterPro"/>
</dbReference>
<dbReference type="InterPro" id="IPR046826">
    <property type="entry name" value="PDH_N"/>
</dbReference>
<dbReference type="GO" id="GO:0004665">
    <property type="term" value="F:prephenate dehydrogenase (NADP+) activity"/>
    <property type="evidence" value="ECO:0007669"/>
    <property type="project" value="InterPro"/>
</dbReference>
<dbReference type="RefSeq" id="WP_080942299.1">
    <property type="nucleotide sequence ID" value="NZ_CP009517.1"/>
</dbReference>
<dbReference type="InterPro" id="IPR036291">
    <property type="entry name" value="NAD(P)-bd_dom_sf"/>
</dbReference>
<evidence type="ECO:0000259" key="2">
    <source>
        <dbReference type="PROSITE" id="PS51176"/>
    </source>
</evidence>
<dbReference type="SUPFAM" id="SSF48179">
    <property type="entry name" value="6-phosphogluconate dehydrogenase C-terminal domain-like"/>
    <property type="match status" value="1"/>
</dbReference>
<dbReference type="PANTHER" id="PTHR21363:SF0">
    <property type="entry name" value="PREPHENATE DEHYDROGENASE [NADP(+)]"/>
    <property type="match status" value="1"/>
</dbReference>
<dbReference type="InterPro" id="IPR008927">
    <property type="entry name" value="6-PGluconate_DH-like_C_sf"/>
</dbReference>
<evidence type="ECO:0000256" key="1">
    <source>
        <dbReference type="ARBA" id="ARBA00023002"/>
    </source>
</evidence>
<dbReference type="KEGG" id="mbak:MSBR3_2368"/>
<gene>
    <name evidence="3" type="ORF">MSBR3_2368</name>
</gene>
<keyword evidence="4" id="KW-1185">Reference proteome</keyword>
<name>A0A0E3SLL6_METBA</name>
<dbReference type="NCBIfam" id="NF006411">
    <property type="entry name" value="PRK08655.1-5"/>
    <property type="match status" value="1"/>
</dbReference>
<sequence>MSANLKPGSQVNTAQNPEKTKVLILGGTGEMGQWFTRFFKERGYEVTVWGKSGKTEVARKLEVPFASDLEEAVPESDIVIVSVPISVTEETIAEIAPKMKAGSLLMDFTSIKVKPVEAMRKFAPSGVEILGTHPMFGPTIPTIRGQTVILVPVKGRSEKWFPVIKELFEEGGAHVEITTAAEHDRLVSVVQGLTHFAYITIGTTIDRLDFDIKKSKKFVSPVYDIMLDFVGRILGQNPYLYALIQMENTGVLEVHEAFIKECEELSRLVRAHDEESFVKKMKAAARKYGDTAHALRKSDKLINSRITEYETILNSVGKVCGFFHIYSGKIHVGTLEKAGLDEIVLTKLVSKGTSLHIKNKFVKLKLENLRMLSESELWKWRKENLEHSTRDISVLIPKGADPVVILNAINTNKQLAACEISDMYKGINLGDHKRTNREYCKENWEDYKGNWGDYKGNWDNYKKFNLIGTKKEREETKRLGVTYRITVFGDCNASSVEADVTSLLCGLGCRIREKNLKQKGKPETERKI</sequence>
<dbReference type="GO" id="GO:0006571">
    <property type="term" value="P:tyrosine biosynthetic process"/>
    <property type="evidence" value="ECO:0007669"/>
    <property type="project" value="InterPro"/>
</dbReference>
<dbReference type="PANTHER" id="PTHR21363">
    <property type="entry name" value="PREPHENATE DEHYDROGENASE"/>
    <property type="match status" value="1"/>
</dbReference>
<dbReference type="InterPro" id="IPR003099">
    <property type="entry name" value="Prephen_DH"/>
</dbReference>
<dbReference type="FunFam" id="1.10.3660.10:FF:000008">
    <property type="entry name" value="Prephenate dehydrogenase"/>
    <property type="match status" value="1"/>
</dbReference>
<keyword evidence="1 3" id="KW-0560">Oxidoreductase</keyword>
<dbReference type="PROSITE" id="PS51176">
    <property type="entry name" value="PDH_ADH"/>
    <property type="match status" value="1"/>
</dbReference>
<dbReference type="GeneID" id="24789955"/>
<evidence type="ECO:0000313" key="3">
    <source>
        <dbReference type="EMBL" id="AKB82946.1"/>
    </source>
</evidence>
<dbReference type="Pfam" id="PF02153">
    <property type="entry name" value="PDH_N"/>
    <property type="match status" value="1"/>
</dbReference>
<proteinExistence type="predicted"/>
<dbReference type="OrthoDB" id="24743at2157"/>
<reference evidence="3" key="1">
    <citation type="submission" date="2014-07" db="EMBL/GenBank/DDBJ databases">
        <title>Methanogenic archaea and the global carbon cycle.</title>
        <authorList>
            <person name="Henriksen J.R."/>
            <person name="Luke J."/>
            <person name="Reinhart S."/>
            <person name="Benedict M.N."/>
            <person name="Youngblut N.D."/>
            <person name="Metcalf M.E."/>
            <person name="Whitaker R.J."/>
            <person name="Metcalf W.W."/>
        </authorList>
    </citation>
    <scope>NUCLEOTIDE SEQUENCE [LARGE SCALE GENOMIC DNA]</scope>
    <source>
        <strain evidence="3">3</strain>
    </source>
</reference>
<dbReference type="HOGENOM" id="CLU_036672_1_0_2"/>
<organism evidence="3 4">
    <name type="scientific">Methanosarcina barkeri 3</name>
    <dbReference type="NCBI Taxonomy" id="1434107"/>
    <lineage>
        <taxon>Archaea</taxon>
        <taxon>Methanobacteriati</taxon>
        <taxon>Methanobacteriota</taxon>
        <taxon>Stenosarchaea group</taxon>
        <taxon>Methanomicrobia</taxon>
        <taxon>Methanosarcinales</taxon>
        <taxon>Methanosarcinaceae</taxon>
        <taxon>Methanosarcina</taxon>
    </lineage>
</organism>
<dbReference type="SUPFAM" id="SSF51735">
    <property type="entry name" value="NAD(P)-binding Rossmann-fold domains"/>
    <property type="match status" value="1"/>
</dbReference>
<evidence type="ECO:0000313" key="4">
    <source>
        <dbReference type="Proteomes" id="UP000033066"/>
    </source>
</evidence>
<dbReference type="Gene3D" id="3.40.50.720">
    <property type="entry name" value="NAD(P)-binding Rossmann-like Domain"/>
    <property type="match status" value="1"/>
</dbReference>
<accession>A0A0E3SLL6</accession>
<dbReference type="Proteomes" id="UP000033066">
    <property type="component" value="Chromosome"/>
</dbReference>
<dbReference type="Pfam" id="PF20463">
    <property type="entry name" value="PDH_C"/>
    <property type="match status" value="1"/>
</dbReference>
<dbReference type="Gene3D" id="1.10.3660.10">
    <property type="entry name" value="6-phosphogluconate dehydrogenase C-terminal like domain"/>
    <property type="match status" value="1"/>
</dbReference>
<feature type="domain" description="Prephenate/arogenate dehydrogenase" evidence="2">
    <location>
        <begin position="20"/>
        <end position="299"/>
    </location>
</feature>
<dbReference type="PATRIC" id="fig|1434107.4.peg.2988"/>
<dbReference type="AlphaFoldDB" id="A0A0E3SLL6"/>
<dbReference type="InterPro" id="IPR050812">
    <property type="entry name" value="Preph/Arog_dehydrog"/>
</dbReference>
<dbReference type="InterPro" id="IPR046825">
    <property type="entry name" value="PDH_C"/>
</dbReference>
<protein>
    <recommendedName>
        <fullName evidence="2">Prephenate/arogenate dehydrogenase domain-containing protein</fullName>
    </recommendedName>
</protein>
<dbReference type="GO" id="GO:0070403">
    <property type="term" value="F:NAD+ binding"/>
    <property type="evidence" value="ECO:0007669"/>
    <property type="project" value="InterPro"/>
</dbReference>
<dbReference type="STRING" id="1434107.MSBR3_2368"/>
<dbReference type="EMBL" id="CP009517">
    <property type="protein sequence ID" value="AKB82946.1"/>
    <property type="molecule type" value="Genomic_DNA"/>
</dbReference>